<gene>
    <name evidence="1" type="ORF">VitviT2T_013104</name>
</gene>
<protein>
    <submittedName>
        <fullName evidence="1">Uncharacterized protein</fullName>
    </submittedName>
</protein>
<name>A0ABY9CFN0_VITVI</name>
<proteinExistence type="predicted"/>
<dbReference type="Proteomes" id="UP001227230">
    <property type="component" value="Chromosome 9"/>
</dbReference>
<accession>A0ABY9CFN0</accession>
<reference evidence="1 2" key="1">
    <citation type="journal article" date="2023" name="Hortic Res">
        <title>The complete reference genome for grapevine (Vitis vinifera L.) genetics and breeding.</title>
        <authorList>
            <person name="Shi X."/>
            <person name="Cao S."/>
            <person name="Wang X."/>
            <person name="Huang S."/>
            <person name="Wang Y."/>
            <person name="Liu Z."/>
            <person name="Liu W."/>
            <person name="Leng X."/>
            <person name="Peng Y."/>
            <person name="Wang N."/>
            <person name="Wang Y."/>
            <person name="Ma Z."/>
            <person name="Xu X."/>
            <person name="Zhang F."/>
            <person name="Xue H."/>
            <person name="Zhong H."/>
            <person name="Wang Y."/>
            <person name="Zhang K."/>
            <person name="Velt A."/>
            <person name="Avia K."/>
            <person name="Holtgrawe D."/>
            <person name="Grimplet J."/>
            <person name="Matus J.T."/>
            <person name="Ware D."/>
            <person name="Wu X."/>
            <person name="Wang H."/>
            <person name="Liu C."/>
            <person name="Fang Y."/>
            <person name="Rustenholz C."/>
            <person name="Cheng Z."/>
            <person name="Xiao H."/>
            <person name="Zhou Y."/>
        </authorList>
    </citation>
    <scope>NUCLEOTIDE SEQUENCE [LARGE SCALE GENOMIC DNA]</scope>
    <source>
        <strain evidence="2">cv. Pinot noir / PN40024</strain>
        <tissue evidence="1">Leaf</tissue>
    </source>
</reference>
<evidence type="ECO:0000313" key="1">
    <source>
        <dbReference type="EMBL" id="WJZ94227.1"/>
    </source>
</evidence>
<organism evidence="1 2">
    <name type="scientific">Vitis vinifera</name>
    <name type="common">Grape</name>
    <dbReference type="NCBI Taxonomy" id="29760"/>
    <lineage>
        <taxon>Eukaryota</taxon>
        <taxon>Viridiplantae</taxon>
        <taxon>Streptophyta</taxon>
        <taxon>Embryophyta</taxon>
        <taxon>Tracheophyta</taxon>
        <taxon>Spermatophyta</taxon>
        <taxon>Magnoliopsida</taxon>
        <taxon>eudicotyledons</taxon>
        <taxon>Gunneridae</taxon>
        <taxon>Pentapetalae</taxon>
        <taxon>rosids</taxon>
        <taxon>Vitales</taxon>
        <taxon>Vitaceae</taxon>
        <taxon>Viteae</taxon>
        <taxon>Vitis</taxon>
    </lineage>
</organism>
<sequence>MRDCEWIGHLSALSYFLRLRRTVVAEKGTTVSLIHLLQAYSFLYYFPISPGDHQLKNKPGSSSGGEQCPTKKFRKSTKLMINPYDHCADPNNNDGRNWA</sequence>
<dbReference type="EMBL" id="CP126656">
    <property type="protein sequence ID" value="WJZ94227.1"/>
    <property type="molecule type" value="Genomic_DNA"/>
</dbReference>
<keyword evidence="2" id="KW-1185">Reference proteome</keyword>
<evidence type="ECO:0000313" key="2">
    <source>
        <dbReference type="Proteomes" id="UP001227230"/>
    </source>
</evidence>